<reference evidence="2 3" key="1">
    <citation type="submission" date="2022-06" db="EMBL/GenBank/DDBJ databases">
        <title>Genomic Encyclopedia of Archaeal and Bacterial Type Strains, Phase II (KMG-II): from individual species to whole genera.</title>
        <authorList>
            <person name="Goeker M."/>
        </authorList>
    </citation>
    <scope>NUCLEOTIDE SEQUENCE [LARGE SCALE GENOMIC DNA]</scope>
    <source>
        <strain evidence="2 3">DSM 45037</strain>
    </source>
</reference>
<feature type="transmembrane region" description="Helical" evidence="1">
    <location>
        <begin position="182"/>
        <end position="200"/>
    </location>
</feature>
<feature type="transmembrane region" description="Helical" evidence="1">
    <location>
        <begin position="46"/>
        <end position="64"/>
    </location>
</feature>
<keyword evidence="3" id="KW-1185">Reference proteome</keyword>
<comment type="caution">
    <text evidence="2">The sequence shown here is derived from an EMBL/GenBank/DDBJ whole genome shotgun (WGS) entry which is preliminary data.</text>
</comment>
<dbReference type="EMBL" id="JAMTCG010000003">
    <property type="protein sequence ID" value="MCP2160573.1"/>
    <property type="molecule type" value="Genomic_DNA"/>
</dbReference>
<feature type="transmembrane region" description="Helical" evidence="1">
    <location>
        <begin position="103"/>
        <end position="136"/>
    </location>
</feature>
<dbReference type="RefSeq" id="WP_253654157.1">
    <property type="nucleotide sequence ID" value="NZ_BAAAOE010000003.1"/>
</dbReference>
<accession>A0ABT1GZZ5</accession>
<dbReference type="Pfam" id="PF06912">
    <property type="entry name" value="DUF1275"/>
    <property type="match status" value="1"/>
</dbReference>
<gene>
    <name evidence="2" type="ORF">LX12_001760</name>
</gene>
<sequence>MRVSDHLVASYLRHPTHGPLPAILLALTVTTGVVDAVSILGLGRVFVANMTGNVVFIGFALAGAPGFSLWGSVVALAAFLGGAMLGGRAVARWGGHRGRLIRDAVAVMVVVSIGALVAAPWVSVFAVSLVVLALLAVGLGVQNAVVRFLAVPDLTTTVLTMTLTGIGADLRKRDVATVVRRMSAVVAMLVGAAVGASLVLSAGLTAGLTTVLVLSVLTLVPAVVGARSTAVWTCSSRAG</sequence>
<evidence type="ECO:0000256" key="1">
    <source>
        <dbReference type="SAM" id="Phobius"/>
    </source>
</evidence>
<keyword evidence="1" id="KW-0472">Membrane</keyword>
<feature type="transmembrane region" description="Helical" evidence="1">
    <location>
        <begin position="70"/>
        <end position="91"/>
    </location>
</feature>
<feature type="transmembrane region" description="Helical" evidence="1">
    <location>
        <begin position="206"/>
        <end position="226"/>
    </location>
</feature>
<keyword evidence="1" id="KW-0812">Transmembrane</keyword>
<proteinExistence type="predicted"/>
<evidence type="ECO:0000313" key="2">
    <source>
        <dbReference type="EMBL" id="MCP2160573.1"/>
    </source>
</evidence>
<evidence type="ECO:0000313" key="3">
    <source>
        <dbReference type="Proteomes" id="UP001205740"/>
    </source>
</evidence>
<dbReference type="Proteomes" id="UP001205740">
    <property type="component" value="Unassembled WGS sequence"/>
</dbReference>
<protein>
    <submittedName>
        <fullName evidence="2">Uncharacterized membrane protein YoaK, UPF0700 family</fullName>
    </submittedName>
</protein>
<dbReference type="InterPro" id="IPR010699">
    <property type="entry name" value="DUF1275"/>
</dbReference>
<dbReference type="PANTHER" id="PTHR37314">
    <property type="entry name" value="SLR0142 PROTEIN"/>
    <property type="match status" value="1"/>
</dbReference>
<dbReference type="PANTHER" id="PTHR37314:SF4">
    <property type="entry name" value="UPF0700 TRANSMEMBRANE PROTEIN YOAK"/>
    <property type="match status" value="1"/>
</dbReference>
<keyword evidence="1" id="KW-1133">Transmembrane helix</keyword>
<organism evidence="2 3">
    <name type="scientific">Williamsia serinedens</name>
    <dbReference type="NCBI Taxonomy" id="391736"/>
    <lineage>
        <taxon>Bacteria</taxon>
        <taxon>Bacillati</taxon>
        <taxon>Actinomycetota</taxon>
        <taxon>Actinomycetes</taxon>
        <taxon>Mycobacteriales</taxon>
        <taxon>Nocardiaceae</taxon>
        <taxon>Williamsia</taxon>
    </lineage>
</organism>
<feature type="transmembrane region" description="Helical" evidence="1">
    <location>
        <begin position="20"/>
        <end position="39"/>
    </location>
</feature>
<name>A0ABT1GZZ5_9NOCA</name>